<dbReference type="Proteomes" id="UP001153076">
    <property type="component" value="Unassembled WGS sequence"/>
</dbReference>
<comment type="catalytic activity">
    <reaction evidence="3">
        <text>a 3'-hydro-2'-hydroxy-beta-oxodihydrochalcone + UDP-alpha-D-glucose = a 3'-(beta-D-glucopyranosyl)-2'-hydroxy-beta-oxodihydrochalcone + UDP + H(+)</text>
        <dbReference type="Rhea" id="RHEA:51504"/>
        <dbReference type="ChEBI" id="CHEBI:15378"/>
        <dbReference type="ChEBI" id="CHEBI:58223"/>
        <dbReference type="ChEBI" id="CHEBI:58885"/>
        <dbReference type="ChEBI" id="CHEBI:142482"/>
        <dbReference type="ChEBI" id="CHEBI:142483"/>
        <dbReference type="EC" id="2.4.1.360"/>
    </reaction>
    <physiologicalReaction direction="left-to-right" evidence="3">
        <dbReference type="Rhea" id="RHEA:51505"/>
    </physiologicalReaction>
</comment>
<reference evidence="6" key="1">
    <citation type="submission" date="2022-04" db="EMBL/GenBank/DDBJ databases">
        <title>Carnegiea gigantea Genome sequencing and assembly v2.</title>
        <authorList>
            <person name="Copetti D."/>
            <person name="Sanderson M.J."/>
            <person name="Burquez A."/>
            <person name="Wojciechowski M.F."/>
        </authorList>
    </citation>
    <scope>NUCLEOTIDE SEQUENCE</scope>
    <source>
        <strain evidence="6">SGP5-SGP5p</strain>
        <tissue evidence="6">Aerial part</tissue>
    </source>
</reference>
<dbReference type="InterPro" id="IPR035595">
    <property type="entry name" value="UDP_glycos_trans_CS"/>
</dbReference>
<evidence type="ECO:0000256" key="4">
    <source>
        <dbReference type="ARBA" id="ARBA00066896"/>
    </source>
</evidence>
<dbReference type="PROSITE" id="PS00375">
    <property type="entry name" value="UDPGT"/>
    <property type="match status" value="1"/>
</dbReference>
<comment type="caution">
    <text evidence="6">The sequence shown here is derived from an EMBL/GenBank/DDBJ whole genome shotgun (WGS) entry which is preliminary data.</text>
</comment>
<dbReference type="Pfam" id="PF00201">
    <property type="entry name" value="UDPGT"/>
    <property type="match status" value="1"/>
</dbReference>
<dbReference type="PANTHER" id="PTHR48047">
    <property type="entry name" value="GLYCOSYLTRANSFERASE"/>
    <property type="match status" value="1"/>
</dbReference>
<protein>
    <recommendedName>
        <fullName evidence="4">2-hydroxyflavanone C-glucosyltransferase</fullName>
        <ecNumber evidence="4">2.4.1.360</ecNumber>
    </recommendedName>
    <alternativeName>
        <fullName evidence="5">UDP-glucose:2-hydroxyflavanone C-glucosyltransferase</fullName>
    </alternativeName>
</protein>
<keyword evidence="7" id="KW-1185">Reference proteome</keyword>
<dbReference type="PANTHER" id="PTHR48047:SF131">
    <property type="entry name" value="GLYCOSYLTRANSFERASE"/>
    <property type="match status" value="1"/>
</dbReference>
<accession>A0A9Q1JP28</accession>
<dbReference type="EMBL" id="JAKOGI010001135">
    <property type="protein sequence ID" value="KAJ8427520.1"/>
    <property type="molecule type" value="Genomic_DNA"/>
</dbReference>
<dbReference type="AlphaFoldDB" id="A0A9Q1JP28"/>
<dbReference type="OrthoDB" id="5835829at2759"/>
<dbReference type="CDD" id="cd03784">
    <property type="entry name" value="GT1_Gtf-like"/>
    <property type="match status" value="1"/>
</dbReference>
<dbReference type="InterPro" id="IPR002213">
    <property type="entry name" value="UDP_glucos_trans"/>
</dbReference>
<dbReference type="EC" id="2.4.1.360" evidence="4"/>
<organism evidence="6 7">
    <name type="scientific">Carnegiea gigantea</name>
    <dbReference type="NCBI Taxonomy" id="171969"/>
    <lineage>
        <taxon>Eukaryota</taxon>
        <taxon>Viridiplantae</taxon>
        <taxon>Streptophyta</taxon>
        <taxon>Embryophyta</taxon>
        <taxon>Tracheophyta</taxon>
        <taxon>Spermatophyta</taxon>
        <taxon>Magnoliopsida</taxon>
        <taxon>eudicotyledons</taxon>
        <taxon>Gunneridae</taxon>
        <taxon>Pentapetalae</taxon>
        <taxon>Caryophyllales</taxon>
        <taxon>Cactineae</taxon>
        <taxon>Cactaceae</taxon>
        <taxon>Cactoideae</taxon>
        <taxon>Echinocereeae</taxon>
        <taxon>Carnegiea</taxon>
    </lineage>
</organism>
<proteinExistence type="inferred from homology"/>
<dbReference type="FunFam" id="3.40.50.2000:FF:000060">
    <property type="entry name" value="Glycosyltransferase"/>
    <property type="match status" value="1"/>
</dbReference>
<evidence type="ECO:0000256" key="5">
    <source>
        <dbReference type="ARBA" id="ARBA00082568"/>
    </source>
</evidence>
<evidence type="ECO:0000256" key="1">
    <source>
        <dbReference type="ARBA" id="ARBA00009995"/>
    </source>
</evidence>
<evidence type="ECO:0000256" key="2">
    <source>
        <dbReference type="ARBA" id="ARBA00022679"/>
    </source>
</evidence>
<dbReference type="GO" id="GO:0120514">
    <property type="term" value="F:2-hydroxyflavanone C-glucosyltransferase activity"/>
    <property type="evidence" value="ECO:0007669"/>
    <property type="project" value="UniProtKB-EC"/>
</dbReference>
<name>A0A9Q1JP28_9CARY</name>
<gene>
    <name evidence="6" type="ORF">Cgig2_008880</name>
</gene>
<evidence type="ECO:0000313" key="6">
    <source>
        <dbReference type="EMBL" id="KAJ8427520.1"/>
    </source>
</evidence>
<dbReference type="GO" id="GO:0035251">
    <property type="term" value="F:UDP-glucosyltransferase activity"/>
    <property type="evidence" value="ECO:0007669"/>
    <property type="project" value="TreeGrafter"/>
</dbReference>
<dbReference type="Gene3D" id="3.40.50.2000">
    <property type="entry name" value="Glycogen Phosphorylase B"/>
    <property type="match status" value="2"/>
</dbReference>
<evidence type="ECO:0000256" key="3">
    <source>
        <dbReference type="ARBA" id="ARBA00051296"/>
    </source>
</evidence>
<comment type="similarity">
    <text evidence="1">Belongs to the UDP-glycosyltransferase family.</text>
</comment>
<dbReference type="SUPFAM" id="SSF53756">
    <property type="entry name" value="UDP-Glycosyltransferase/glycogen phosphorylase"/>
    <property type="match status" value="1"/>
</dbReference>
<evidence type="ECO:0000313" key="7">
    <source>
        <dbReference type="Proteomes" id="UP001153076"/>
    </source>
</evidence>
<keyword evidence="2" id="KW-0808">Transferase</keyword>
<sequence length="624" mass="68129">MADQNYEAEIILLPFLGQGHLFPFIELTKHLSNATSLNFTTTLLLPSSLSSSIPASLLCHRHHIRIAEIPSLASPLNQRPGPGPLGQLQVQLRQGIESLLSARPGPARPICAVIDVMMGWARPAFDEFGVPVVVLFTSGACSAAVEYGLWKARASDLKPGETRVILGLPEEMAVSYSDFMRQAHYHPPPHGGPPVPGLERGGTPGLGFKGAPGPGQRPPWVDEVEGTVAVLINTCQEMEGPFLDYLARQLGKPVWGVGPLLPEECWKSTSTPVHDCEIRANKPSNYTEEEVIQWLDSKPHGSVLYVSFGSEVGPTVDECSQLARALEEIDRPFIWVIRHSSENPGPPAHLAGAQCGPAPEEGCYTQGLECKVGERGLLIRGWAPQLLILTHPSTGGFLSHCGWNSIVEAIGRAVPILAWPIRGDQHHNAKLVVCHLKVGYMIKEDCVLSNMVKKDEIVRGIEKIMTAEGIRQHVDGLRSMFEGGFPASSSAALESLGGIEYNASQAGSVVDKSYYDMSKMLPYGSLGYRDSSVIILELTANKDVTIFALERLLHFEELHSSLMTSTWGRKSKTTSMRTLQKNILSLLGCLSWTIWVRILQVNATIIPLGSRETNKMMPIVEVML</sequence>